<feature type="domain" description="Phospholipase D N-terminal" evidence="3">
    <location>
        <begin position="43"/>
        <end position="131"/>
    </location>
</feature>
<accession>A0A318E6Z2</accession>
<gene>
    <name evidence="4" type="ORF">C8D93_11365</name>
</gene>
<comment type="caution">
    <text evidence="4">The sequence shown here is derived from an EMBL/GenBank/DDBJ whole genome shotgun (WGS) entry which is preliminary data.</text>
</comment>
<evidence type="ECO:0000256" key="1">
    <source>
        <dbReference type="SAM" id="SignalP"/>
    </source>
</evidence>
<evidence type="ECO:0000313" key="4">
    <source>
        <dbReference type="EMBL" id="PXV64271.1"/>
    </source>
</evidence>
<dbReference type="Pfam" id="PF09423">
    <property type="entry name" value="PhoD"/>
    <property type="match status" value="1"/>
</dbReference>
<keyword evidence="5" id="KW-1185">Reference proteome</keyword>
<dbReference type="Gene3D" id="3.60.21.70">
    <property type="entry name" value="PhoD-like phosphatase"/>
    <property type="match status" value="1"/>
</dbReference>
<dbReference type="OrthoDB" id="327733at2"/>
<keyword evidence="1" id="KW-0732">Signal</keyword>
<dbReference type="InterPro" id="IPR038607">
    <property type="entry name" value="PhoD-like_sf"/>
</dbReference>
<evidence type="ECO:0000259" key="3">
    <source>
        <dbReference type="Pfam" id="PF16655"/>
    </source>
</evidence>
<dbReference type="InterPro" id="IPR052900">
    <property type="entry name" value="Phospholipid_Metab_Enz"/>
</dbReference>
<dbReference type="SUPFAM" id="SSF56300">
    <property type="entry name" value="Metallo-dependent phosphatases"/>
    <property type="match status" value="1"/>
</dbReference>
<dbReference type="AlphaFoldDB" id="A0A318E6Z2"/>
<dbReference type="RefSeq" id="WP_110266726.1">
    <property type="nucleotide sequence ID" value="NZ_CAWNXA010000013.1"/>
</dbReference>
<dbReference type="InterPro" id="IPR032093">
    <property type="entry name" value="PhoD_N"/>
</dbReference>
<dbReference type="InterPro" id="IPR018946">
    <property type="entry name" value="PhoD-like_MPP"/>
</dbReference>
<dbReference type="PANTHER" id="PTHR43606:SF2">
    <property type="entry name" value="ALKALINE PHOSPHATASE FAMILY PROTEIN (AFU_ORTHOLOGUE AFUA_5G03860)"/>
    <property type="match status" value="1"/>
</dbReference>
<proteinExistence type="predicted"/>
<name>A0A318E6Z2_9GAMM</name>
<dbReference type="EMBL" id="QICN01000013">
    <property type="protein sequence ID" value="PXV64271.1"/>
    <property type="molecule type" value="Genomic_DNA"/>
</dbReference>
<dbReference type="Proteomes" id="UP000248330">
    <property type="component" value="Unassembled WGS sequence"/>
</dbReference>
<evidence type="ECO:0000259" key="2">
    <source>
        <dbReference type="Pfam" id="PF09423"/>
    </source>
</evidence>
<dbReference type="Pfam" id="PF16655">
    <property type="entry name" value="PhoD_N"/>
    <property type="match status" value="1"/>
</dbReference>
<feature type="signal peptide" evidence="1">
    <location>
        <begin position="1"/>
        <end position="25"/>
    </location>
</feature>
<dbReference type="PANTHER" id="PTHR43606">
    <property type="entry name" value="PHOSPHATASE, PUTATIVE (AFU_ORTHOLOGUE AFUA_6G08710)-RELATED"/>
    <property type="match status" value="1"/>
</dbReference>
<protein>
    <submittedName>
        <fullName evidence="4">PhoD-like phosphatase</fullName>
    </submittedName>
</protein>
<reference evidence="4 5" key="1">
    <citation type="submission" date="2018-04" db="EMBL/GenBank/DDBJ databases">
        <title>Genomic Encyclopedia of Type Strains, Phase IV (KMG-IV): sequencing the most valuable type-strain genomes for metagenomic binning, comparative biology and taxonomic classification.</title>
        <authorList>
            <person name="Goeker M."/>
        </authorList>
    </citation>
    <scope>NUCLEOTIDE SEQUENCE [LARGE SCALE GENOMIC DNA]</scope>
    <source>
        <strain evidence="4 5">DSM 104150</strain>
    </source>
</reference>
<dbReference type="InterPro" id="IPR029052">
    <property type="entry name" value="Metallo-depent_PP-like"/>
</dbReference>
<feature type="domain" description="PhoD-like phosphatase metallophosphatase" evidence="2">
    <location>
        <begin position="143"/>
        <end position="216"/>
    </location>
</feature>
<feature type="chain" id="PRO_5016249876" evidence="1">
    <location>
        <begin position="26"/>
        <end position="217"/>
    </location>
</feature>
<sequence length="217" mass="23773">MNRRTFLQGLSLVSGSSLLPLLTHCADSQAPLDDAGGAVRFAHGVASGDPLQDRVILWTRVTPEIDAPVRVRYRVATDPAMTDVHIDAQVLTDASRDYTVKVDPAGLAPGTTYYYQFVSGGARSAVGRTRTLPSGPVERLRLVSLSCARFNSGFYNVYRAVAGRADLDAVLHLGDYIYENGSAGDLGRAHDPPHELFTLADYRRRYAQYRSDLDLQE</sequence>
<evidence type="ECO:0000313" key="5">
    <source>
        <dbReference type="Proteomes" id="UP000248330"/>
    </source>
</evidence>
<organism evidence="4 5">
    <name type="scientific">Sinimarinibacterium flocculans</name>
    <dbReference type="NCBI Taxonomy" id="985250"/>
    <lineage>
        <taxon>Bacteria</taxon>
        <taxon>Pseudomonadati</taxon>
        <taxon>Pseudomonadota</taxon>
        <taxon>Gammaproteobacteria</taxon>
        <taxon>Nevskiales</taxon>
        <taxon>Nevskiaceae</taxon>
        <taxon>Sinimarinibacterium</taxon>
    </lineage>
</organism>
<dbReference type="Gene3D" id="2.60.40.380">
    <property type="entry name" value="Purple acid phosphatase-like, N-terminal"/>
    <property type="match status" value="1"/>
</dbReference>